<comment type="similarity">
    <text evidence="1">Belongs to the CutA family.</text>
</comment>
<dbReference type="InterPro" id="IPR011322">
    <property type="entry name" value="N-reg_PII-like_a/b"/>
</dbReference>
<protein>
    <recommendedName>
        <fullName evidence="4">Divalent ion tolerance protein CutA</fullName>
    </recommendedName>
</protein>
<reference evidence="2 3" key="1">
    <citation type="submission" date="2013-06" db="EMBL/GenBank/DDBJ databases">
        <title>Draft genome sequence of Thauera terpenica.</title>
        <authorList>
            <person name="Liu B."/>
            <person name="Frostegard A.H."/>
            <person name="Shapleigh J.P."/>
        </authorList>
    </citation>
    <scope>NUCLEOTIDE SEQUENCE [LARGE SCALE GENOMIC DNA]</scope>
    <source>
        <strain evidence="2 3">58Eu</strain>
    </source>
</reference>
<evidence type="ECO:0000313" key="2">
    <source>
        <dbReference type="EMBL" id="EPZ16809.1"/>
    </source>
</evidence>
<dbReference type="PATRIC" id="fig|1348657.5.peg.723"/>
<evidence type="ECO:0008006" key="4">
    <source>
        <dbReference type="Google" id="ProtNLM"/>
    </source>
</evidence>
<sequence>MADTLLVMTTVPDADCAHALANALVEAGLAACVNILAPCRSVYRWQGAVDSAHELPLMIKTTAARYAALEAAILSLHPYELPEIIAVPVGPGLPAYLDWVAAEVAPRT</sequence>
<dbReference type="InterPro" id="IPR015867">
    <property type="entry name" value="N-reg_PII/ATP_PRibTrfase_C"/>
</dbReference>
<dbReference type="GO" id="GO:0010038">
    <property type="term" value="P:response to metal ion"/>
    <property type="evidence" value="ECO:0007669"/>
    <property type="project" value="InterPro"/>
</dbReference>
<keyword evidence="3" id="KW-1185">Reference proteome</keyword>
<dbReference type="InterPro" id="IPR004323">
    <property type="entry name" value="Ion_tolerance_CutA"/>
</dbReference>
<dbReference type="Pfam" id="PF03091">
    <property type="entry name" value="CutA1"/>
    <property type="match status" value="1"/>
</dbReference>
<dbReference type="SUPFAM" id="SSF54913">
    <property type="entry name" value="GlnB-like"/>
    <property type="match status" value="1"/>
</dbReference>
<dbReference type="eggNOG" id="COG1324">
    <property type="taxonomic scope" value="Bacteria"/>
</dbReference>
<organism evidence="2 3">
    <name type="scientific">Thauera terpenica 58Eu</name>
    <dbReference type="NCBI Taxonomy" id="1348657"/>
    <lineage>
        <taxon>Bacteria</taxon>
        <taxon>Pseudomonadati</taxon>
        <taxon>Pseudomonadota</taxon>
        <taxon>Betaproteobacteria</taxon>
        <taxon>Rhodocyclales</taxon>
        <taxon>Zoogloeaceae</taxon>
        <taxon>Thauera</taxon>
    </lineage>
</organism>
<evidence type="ECO:0000256" key="1">
    <source>
        <dbReference type="ARBA" id="ARBA00010169"/>
    </source>
</evidence>
<proteinExistence type="inferred from homology"/>
<dbReference type="GO" id="GO:0005507">
    <property type="term" value="F:copper ion binding"/>
    <property type="evidence" value="ECO:0007669"/>
    <property type="project" value="TreeGrafter"/>
</dbReference>
<dbReference type="PANTHER" id="PTHR23419">
    <property type="entry name" value="DIVALENT CATION TOLERANCE CUTA-RELATED"/>
    <property type="match status" value="1"/>
</dbReference>
<comment type="caution">
    <text evidence="2">The sequence shown here is derived from an EMBL/GenBank/DDBJ whole genome shotgun (WGS) entry which is preliminary data.</text>
</comment>
<dbReference type="PANTHER" id="PTHR23419:SF8">
    <property type="entry name" value="FI09726P"/>
    <property type="match status" value="1"/>
</dbReference>
<dbReference type="RefSeq" id="WP_021248170.1">
    <property type="nucleotide sequence ID" value="NZ_ATJV01000035.1"/>
</dbReference>
<dbReference type="EMBL" id="ATJV01000035">
    <property type="protein sequence ID" value="EPZ16809.1"/>
    <property type="molecule type" value="Genomic_DNA"/>
</dbReference>
<name>T0AVA3_9RHOO</name>
<dbReference type="AlphaFoldDB" id="T0AVA3"/>
<gene>
    <name evidence="2" type="ORF">M622_10920</name>
</gene>
<dbReference type="Gene3D" id="3.30.70.120">
    <property type="match status" value="1"/>
</dbReference>
<evidence type="ECO:0000313" key="3">
    <source>
        <dbReference type="Proteomes" id="UP000015455"/>
    </source>
</evidence>
<dbReference type="STRING" id="1348657.M622_10920"/>
<accession>T0AVA3</accession>
<dbReference type="OrthoDB" id="37622at2"/>
<dbReference type="Proteomes" id="UP000015455">
    <property type="component" value="Unassembled WGS sequence"/>
</dbReference>